<feature type="domain" description="Cytochrome c" evidence="4">
    <location>
        <begin position="50"/>
        <end position="145"/>
    </location>
</feature>
<dbReference type="PROSITE" id="PS51007">
    <property type="entry name" value="CYTC"/>
    <property type="match status" value="1"/>
</dbReference>
<evidence type="ECO:0000256" key="1">
    <source>
        <dbReference type="ARBA" id="ARBA00022617"/>
    </source>
</evidence>
<protein>
    <recommendedName>
        <fullName evidence="4">Cytochrome c domain-containing protein</fullName>
    </recommendedName>
</protein>
<accession>A0A382BP39</accession>
<evidence type="ECO:0000259" key="4">
    <source>
        <dbReference type="PROSITE" id="PS51007"/>
    </source>
</evidence>
<organism evidence="5">
    <name type="scientific">marine metagenome</name>
    <dbReference type="NCBI Taxonomy" id="408172"/>
    <lineage>
        <taxon>unclassified sequences</taxon>
        <taxon>metagenomes</taxon>
        <taxon>ecological metagenomes</taxon>
    </lineage>
</organism>
<gene>
    <name evidence="5" type="ORF">METZ01_LOCUS168369</name>
</gene>
<dbReference type="GO" id="GO:0046872">
    <property type="term" value="F:metal ion binding"/>
    <property type="evidence" value="ECO:0007669"/>
    <property type="project" value="UniProtKB-KW"/>
</dbReference>
<dbReference type="PANTHER" id="PTHR35889:SF3">
    <property type="entry name" value="F-BOX DOMAIN-CONTAINING PROTEIN"/>
    <property type="match status" value="1"/>
</dbReference>
<evidence type="ECO:0000313" key="5">
    <source>
        <dbReference type="EMBL" id="SVB15515.1"/>
    </source>
</evidence>
<evidence type="ECO:0000256" key="3">
    <source>
        <dbReference type="ARBA" id="ARBA00023004"/>
    </source>
</evidence>
<proteinExistence type="predicted"/>
<keyword evidence="2" id="KW-0479">Metal-binding</keyword>
<sequence length="149" mass="16550">MLKYIVTFMLVGGFAASQNANAEPVEIDDLKAQMDSLATKLPSAAKKTVSYTKDIKPLFEKTCVNCHGPKKRPKGKFRIDTRELALKGGSEGVAIIPGKSDKSPLTYYIAYQVVDYEMPPEGKKDYPKLTKEQVGLMRAWIDQGAKYDN</sequence>
<dbReference type="PANTHER" id="PTHR35889">
    <property type="entry name" value="CYCLOINULO-OLIGOSACCHARIDE FRUCTANOTRANSFERASE-RELATED"/>
    <property type="match status" value="1"/>
</dbReference>
<dbReference type="InterPro" id="IPR036909">
    <property type="entry name" value="Cyt_c-like_dom_sf"/>
</dbReference>
<dbReference type="GO" id="GO:0009055">
    <property type="term" value="F:electron transfer activity"/>
    <property type="evidence" value="ECO:0007669"/>
    <property type="project" value="InterPro"/>
</dbReference>
<dbReference type="EMBL" id="UINC01030699">
    <property type="protein sequence ID" value="SVB15515.1"/>
    <property type="molecule type" value="Genomic_DNA"/>
</dbReference>
<keyword evidence="3" id="KW-0408">Iron</keyword>
<dbReference type="GO" id="GO:0020037">
    <property type="term" value="F:heme binding"/>
    <property type="evidence" value="ECO:0007669"/>
    <property type="project" value="InterPro"/>
</dbReference>
<dbReference type="AlphaFoldDB" id="A0A382BP39"/>
<dbReference type="Pfam" id="PF07635">
    <property type="entry name" value="PSCyt1"/>
    <property type="match status" value="1"/>
</dbReference>
<dbReference type="InterPro" id="IPR009056">
    <property type="entry name" value="Cyt_c-like_dom"/>
</dbReference>
<keyword evidence="1" id="KW-0349">Heme</keyword>
<dbReference type="InterPro" id="IPR011429">
    <property type="entry name" value="Cyt_c_Planctomycete-type"/>
</dbReference>
<evidence type="ECO:0000256" key="2">
    <source>
        <dbReference type="ARBA" id="ARBA00022723"/>
    </source>
</evidence>
<dbReference type="Gene3D" id="1.10.760.10">
    <property type="entry name" value="Cytochrome c-like domain"/>
    <property type="match status" value="1"/>
</dbReference>
<name>A0A382BP39_9ZZZZ</name>
<dbReference type="SUPFAM" id="SSF46626">
    <property type="entry name" value="Cytochrome c"/>
    <property type="match status" value="1"/>
</dbReference>
<reference evidence="5" key="1">
    <citation type="submission" date="2018-05" db="EMBL/GenBank/DDBJ databases">
        <authorList>
            <person name="Lanie J.A."/>
            <person name="Ng W.-L."/>
            <person name="Kazmierczak K.M."/>
            <person name="Andrzejewski T.M."/>
            <person name="Davidsen T.M."/>
            <person name="Wayne K.J."/>
            <person name="Tettelin H."/>
            <person name="Glass J.I."/>
            <person name="Rusch D."/>
            <person name="Podicherti R."/>
            <person name="Tsui H.-C.T."/>
            <person name="Winkler M.E."/>
        </authorList>
    </citation>
    <scope>NUCLEOTIDE SEQUENCE</scope>
</reference>